<dbReference type="PANTHER" id="PTHR24220:SF86">
    <property type="entry name" value="ABC TRANSPORTER ABCH.1"/>
    <property type="match status" value="1"/>
</dbReference>
<dbReference type="Pfam" id="PF00005">
    <property type="entry name" value="ABC_tran"/>
    <property type="match status" value="1"/>
</dbReference>
<dbReference type="Gene3D" id="3.40.50.300">
    <property type="entry name" value="P-loop containing nucleotide triphosphate hydrolases"/>
    <property type="match status" value="1"/>
</dbReference>
<evidence type="ECO:0000256" key="4">
    <source>
        <dbReference type="SAM" id="MobiDB-lite"/>
    </source>
</evidence>
<proteinExistence type="predicted"/>
<reference evidence="7" key="1">
    <citation type="submission" date="2023-07" db="EMBL/GenBank/DDBJ databases">
        <title>Whole genome shotgun sequence of Streptomyces spororaveus NBRC 15456.</title>
        <authorList>
            <person name="Komaki H."/>
            <person name="Tamura T."/>
        </authorList>
    </citation>
    <scope>NUCLEOTIDE SEQUENCE [LARGE SCALE GENOMIC DNA]</scope>
    <source>
        <strain evidence="7">NBRC 15456</strain>
    </source>
</reference>
<dbReference type="SMART" id="SM00382">
    <property type="entry name" value="AAA"/>
    <property type="match status" value="1"/>
</dbReference>
<organism evidence="6 7">
    <name type="scientific">Streptomyces spororaveus</name>
    <dbReference type="NCBI Taxonomy" id="284039"/>
    <lineage>
        <taxon>Bacteria</taxon>
        <taxon>Bacillati</taxon>
        <taxon>Actinomycetota</taxon>
        <taxon>Actinomycetes</taxon>
        <taxon>Kitasatosporales</taxon>
        <taxon>Streptomycetaceae</taxon>
        <taxon>Streptomyces</taxon>
    </lineage>
</organism>
<dbReference type="InterPro" id="IPR017871">
    <property type="entry name" value="ABC_transporter-like_CS"/>
</dbReference>
<evidence type="ECO:0000259" key="5">
    <source>
        <dbReference type="PROSITE" id="PS50893"/>
    </source>
</evidence>
<evidence type="ECO:0000256" key="2">
    <source>
        <dbReference type="ARBA" id="ARBA00022741"/>
    </source>
</evidence>
<dbReference type="InterPro" id="IPR027417">
    <property type="entry name" value="P-loop_NTPase"/>
</dbReference>
<dbReference type="SUPFAM" id="SSF52540">
    <property type="entry name" value="P-loop containing nucleoside triphosphate hydrolases"/>
    <property type="match status" value="1"/>
</dbReference>
<feature type="region of interest" description="Disordered" evidence="4">
    <location>
        <begin position="1"/>
        <end position="43"/>
    </location>
</feature>
<dbReference type="Proteomes" id="UP000608522">
    <property type="component" value="Unassembled WGS sequence"/>
</dbReference>
<dbReference type="PROSITE" id="PS50893">
    <property type="entry name" value="ABC_TRANSPORTER_2"/>
    <property type="match status" value="1"/>
</dbReference>
<dbReference type="GO" id="GO:0005524">
    <property type="term" value="F:ATP binding"/>
    <property type="evidence" value="ECO:0007669"/>
    <property type="project" value="UniProtKB-KW"/>
</dbReference>
<dbReference type="CDD" id="cd03255">
    <property type="entry name" value="ABC_MJ0796_LolCDE_FtsE"/>
    <property type="match status" value="1"/>
</dbReference>
<keyword evidence="3 6" id="KW-0067">ATP-binding</keyword>
<name>A0ABQ3TDK9_9ACTN</name>
<keyword evidence="2" id="KW-0547">Nucleotide-binding</keyword>
<evidence type="ECO:0000256" key="3">
    <source>
        <dbReference type="ARBA" id="ARBA00022840"/>
    </source>
</evidence>
<evidence type="ECO:0000256" key="1">
    <source>
        <dbReference type="ARBA" id="ARBA00022448"/>
    </source>
</evidence>
<gene>
    <name evidence="6" type="ORF">Sspor_40120</name>
</gene>
<sequence length="263" mass="28133">MRLLPRRPPQARQSQQAPLAPQSPQSPHRPRSSGDGEGPAAEPPVIELRGVGLTYPGPPPVEALHPCDLTVRRGEFITVVGPSGSGKSTFLNVTGLLDSPTSGRYLLDGIDTAALPDRERTALRGRRIGFVFQSFHLLPHRSALENVTLAMLYTGIPRAQRLVRAREALDRVGLGHRAGAVPGRLSGGERQRVAIARALVGRPSLLLCDEPTGNLDSVNAASVLGLLDELHGAGMTVLVITHDPEVARRGVRTVTIRDGRLDS</sequence>
<keyword evidence="7" id="KW-1185">Reference proteome</keyword>
<dbReference type="InterPro" id="IPR003593">
    <property type="entry name" value="AAA+_ATPase"/>
</dbReference>
<feature type="domain" description="ABC transporter" evidence="5">
    <location>
        <begin position="48"/>
        <end position="263"/>
    </location>
</feature>
<evidence type="ECO:0000313" key="6">
    <source>
        <dbReference type="EMBL" id="GHI78451.1"/>
    </source>
</evidence>
<accession>A0ABQ3TDK9</accession>
<dbReference type="InterPro" id="IPR003439">
    <property type="entry name" value="ABC_transporter-like_ATP-bd"/>
</dbReference>
<evidence type="ECO:0000313" key="7">
    <source>
        <dbReference type="Proteomes" id="UP000608522"/>
    </source>
</evidence>
<protein>
    <submittedName>
        <fullName evidence="6">Peptide ABC transporter ATP-binding protein</fullName>
    </submittedName>
</protein>
<comment type="caution">
    <text evidence="6">The sequence shown here is derived from an EMBL/GenBank/DDBJ whole genome shotgun (WGS) entry which is preliminary data.</text>
</comment>
<keyword evidence="1" id="KW-0813">Transport</keyword>
<dbReference type="EMBL" id="BNED01000005">
    <property type="protein sequence ID" value="GHI78451.1"/>
    <property type="molecule type" value="Genomic_DNA"/>
</dbReference>
<dbReference type="InterPro" id="IPR015854">
    <property type="entry name" value="ABC_transpr_LolD-like"/>
</dbReference>
<feature type="compositionally biased region" description="Low complexity" evidence="4">
    <location>
        <begin position="10"/>
        <end position="26"/>
    </location>
</feature>
<dbReference type="PROSITE" id="PS00211">
    <property type="entry name" value="ABC_TRANSPORTER_1"/>
    <property type="match status" value="1"/>
</dbReference>
<dbReference type="InterPro" id="IPR017911">
    <property type="entry name" value="MacB-like_ATP-bd"/>
</dbReference>
<dbReference type="PANTHER" id="PTHR24220">
    <property type="entry name" value="IMPORT ATP-BINDING PROTEIN"/>
    <property type="match status" value="1"/>
</dbReference>